<dbReference type="InterPro" id="IPR046960">
    <property type="entry name" value="PPR_At4g14850-like_plant"/>
</dbReference>
<evidence type="ECO:0000313" key="3">
    <source>
        <dbReference type="EMBL" id="KAK9291089.1"/>
    </source>
</evidence>
<reference evidence="3 4" key="1">
    <citation type="journal article" date="2024" name="Plant J.">
        <title>Genome sequences and population genomics reveal climatic adaptation and genomic divergence between two closely related sweetgum species.</title>
        <authorList>
            <person name="Xu W.Q."/>
            <person name="Ren C.Q."/>
            <person name="Zhang X.Y."/>
            <person name="Comes H.P."/>
            <person name="Liu X.H."/>
            <person name="Li Y.G."/>
            <person name="Kettle C.J."/>
            <person name="Jalonen R."/>
            <person name="Gaisberger H."/>
            <person name="Ma Y.Z."/>
            <person name="Qiu Y.X."/>
        </authorList>
    </citation>
    <scope>NUCLEOTIDE SEQUENCE [LARGE SCALE GENOMIC DNA]</scope>
    <source>
        <strain evidence="3">Hangzhou</strain>
    </source>
</reference>
<dbReference type="EMBL" id="JBBPBK010000002">
    <property type="protein sequence ID" value="KAK9291089.1"/>
    <property type="molecule type" value="Genomic_DNA"/>
</dbReference>
<evidence type="ECO:0000313" key="4">
    <source>
        <dbReference type="Proteomes" id="UP001415857"/>
    </source>
</evidence>
<comment type="caution">
    <text evidence="3">The sequence shown here is derived from an EMBL/GenBank/DDBJ whole genome shotgun (WGS) entry which is preliminary data.</text>
</comment>
<dbReference type="PROSITE" id="PS51375">
    <property type="entry name" value="PPR"/>
    <property type="match status" value="1"/>
</dbReference>
<name>A0AAP0S8U1_LIQFO</name>
<dbReference type="GO" id="GO:0009451">
    <property type="term" value="P:RNA modification"/>
    <property type="evidence" value="ECO:0007669"/>
    <property type="project" value="InterPro"/>
</dbReference>
<evidence type="ECO:0000256" key="1">
    <source>
        <dbReference type="ARBA" id="ARBA00022737"/>
    </source>
</evidence>
<gene>
    <name evidence="3" type="ORF">L1049_009276</name>
</gene>
<dbReference type="Gene3D" id="1.25.40.10">
    <property type="entry name" value="Tetratricopeptide repeat domain"/>
    <property type="match status" value="1"/>
</dbReference>
<organism evidence="3 4">
    <name type="scientific">Liquidambar formosana</name>
    <name type="common">Formosan gum</name>
    <dbReference type="NCBI Taxonomy" id="63359"/>
    <lineage>
        <taxon>Eukaryota</taxon>
        <taxon>Viridiplantae</taxon>
        <taxon>Streptophyta</taxon>
        <taxon>Embryophyta</taxon>
        <taxon>Tracheophyta</taxon>
        <taxon>Spermatophyta</taxon>
        <taxon>Magnoliopsida</taxon>
        <taxon>eudicotyledons</taxon>
        <taxon>Gunneridae</taxon>
        <taxon>Pentapetalae</taxon>
        <taxon>Saxifragales</taxon>
        <taxon>Altingiaceae</taxon>
        <taxon>Liquidambar</taxon>
    </lineage>
</organism>
<dbReference type="Proteomes" id="UP001415857">
    <property type="component" value="Unassembled WGS sequence"/>
</dbReference>
<dbReference type="InterPro" id="IPR011990">
    <property type="entry name" value="TPR-like_helical_dom_sf"/>
</dbReference>
<dbReference type="AlphaFoldDB" id="A0AAP0S8U1"/>
<protein>
    <recommendedName>
        <fullName evidence="5">Pentatricopeptide repeat-containing protein</fullName>
    </recommendedName>
</protein>
<feature type="repeat" description="PPR" evidence="2">
    <location>
        <begin position="101"/>
        <end position="131"/>
    </location>
</feature>
<dbReference type="Pfam" id="PF01535">
    <property type="entry name" value="PPR"/>
    <property type="match status" value="2"/>
</dbReference>
<evidence type="ECO:0008006" key="5">
    <source>
        <dbReference type="Google" id="ProtNLM"/>
    </source>
</evidence>
<evidence type="ECO:0000256" key="2">
    <source>
        <dbReference type="PROSITE-ProRule" id="PRU00708"/>
    </source>
</evidence>
<dbReference type="NCBIfam" id="TIGR00756">
    <property type="entry name" value="PPR"/>
    <property type="match status" value="1"/>
</dbReference>
<dbReference type="PANTHER" id="PTHR47926">
    <property type="entry name" value="PENTATRICOPEPTIDE REPEAT-CONTAINING PROTEIN"/>
    <property type="match status" value="1"/>
</dbReference>
<keyword evidence="4" id="KW-1185">Reference proteome</keyword>
<proteinExistence type="predicted"/>
<keyword evidence="1" id="KW-0677">Repeat</keyword>
<accession>A0AAP0S8U1</accession>
<dbReference type="GO" id="GO:0003723">
    <property type="term" value="F:RNA binding"/>
    <property type="evidence" value="ECO:0007669"/>
    <property type="project" value="InterPro"/>
</dbReference>
<dbReference type="InterPro" id="IPR002885">
    <property type="entry name" value="PPR_rpt"/>
</dbReference>
<sequence length="131" mass="15105">MIKNFKPQLWLTFNNSQANIRLTVLSNFKTEQSSNDYINSLCKKNLFKEALRAFDFLQNNTSFQIRLGTYALLISACSSLKSLEYGKKIHNHIMASECQPDIILQNHIVNMYGKCGSLKDARKVFDHMPQQ</sequence>